<dbReference type="Gene3D" id="1.50.10.100">
    <property type="entry name" value="Chondroitin AC/alginate lyase"/>
    <property type="match status" value="1"/>
</dbReference>
<comment type="subcellular location">
    <subcellularLocation>
        <location evidence="1">Periplasm</location>
    </subcellularLocation>
</comment>
<feature type="compositionally biased region" description="Gly residues" evidence="5">
    <location>
        <begin position="352"/>
        <end position="362"/>
    </location>
</feature>
<dbReference type="EMBL" id="CP047898">
    <property type="protein sequence ID" value="QHK20592.1"/>
    <property type="molecule type" value="Genomic_DNA"/>
</dbReference>
<dbReference type="Pfam" id="PF07940">
    <property type="entry name" value="Hepar_II_III_C"/>
    <property type="match status" value="1"/>
</dbReference>
<dbReference type="InterPro" id="IPR008929">
    <property type="entry name" value="Chondroitin_lyas"/>
</dbReference>
<dbReference type="InterPro" id="IPR012480">
    <property type="entry name" value="Hepar_II_III_C"/>
</dbReference>
<dbReference type="KEGG" id="psey:GU243_13585"/>
<name>A0A6P1NST4_9MICC</name>
<dbReference type="PANTHER" id="PTHR39210:SF1">
    <property type="entry name" value="HEPARIN-SULFATE LYASE"/>
    <property type="match status" value="1"/>
</dbReference>
<dbReference type="PANTHER" id="PTHR39210">
    <property type="entry name" value="HEPARIN-SULFATE LYASE"/>
    <property type="match status" value="1"/>
</dbReference>
<proteinExistence type="predicted"/>
<dbReference type="AlphaFoldDB" id="A0A6P1NST4"/>
<dbReference type="SUPFAM" id="SSF48230">
    <property type="entry name" value="Chondroitin AC/alginate lyase"/>
    <property type="match status" value="1"/>
</dbReference>
<evidence type="ECO:0000313" key="8">
    <source>
        <dbReference type="EMBL" id="QHK20592.1"/>
    </source>
</evidence>
<sequence>MTVTPQTTYDRPAIPNRPGGWWHNFACPVHGAELLPGESTSENQAFRCPAGCEVSGEPYSGAWTVMCHQQAARRIRLAGHRGEAAHVFEALAQYRALLDTVGNKPNEGAEHWMVRGRLFHQALTEAIWGVAVADGIWALCEQLPDLDWGSAEDDARGLLAAILETVRAGRAELIDAGKLKSNYTAWLTAAERLASGALAALDGDLDTRGDLMSSPVGLSRHLQAAILPDGWEWEGAPYYHMFVLRASLLSLRGWSAAEIPEETQQTLRAMIGALTAISTADGTVPAIHDSPVARRAQDLEYLETMELAGQLFPDLVPQTAAIRDAAAARLGSEARETLAMIRGWIGGAGDGLAGGSGSGPGTQTGAAAGPAEPAQPEDAVGLSVFPDAGFGIVRQGGTGFSAVLDFGPHGGSHGHFDKLALYFYGRGVWWQPDPGAPPYGSFLRYPYAGVRSHPTVRIGNGEQAECSGKLLDARMDGGTAFLAAETRGAYPGVLLRRRVIMAPDHLIDIFDVEADSSADTPSGEISLGFRPDVDFALRPVPGDPLQWRSTWGDGSEVLFGTHMLPHTPQGTFGLRSVPVRAPADRPHLWRSGADWTLDAGLAGNPATRFASLYSAADPAAGLDVRDGRIIVTVSGRTHTYAAD</sequence>
<organism evidence="8 9">
    <name type="scientific">Pseudarthrobacter psychrotolerans</name>
    <dbReference type="NCBI Taxonomy" id="2697569"/>
    <lineage>
        <taxon>Bacteria</taxon>
        <taxon>Bacillati</taxon>
        <taxon>Actinomycetota</taxon>
        <taxon>Actinomycetes</taxon>
        <taxon>Micrococcales</taxon>
        <taxon>Micrococcaceae</taxon>
        <taxon>Pseudarthrobacter</taxon>
    </lineage>
</organism>
<keyword evidence="3" id="KW-0574">Periplasm</keyword>
<evidence type="ECO:0000256" key="1">
    <source>
        <dbReference type="ARBA" id="ARBA00004418"/>
    </source>
</evidence>
<feature type="domain" description="Heparin-sulfate lyase N-terminal" evidence="7">
    <location>
        <begin position="218"/>
        <end position="303"/>
    </location>
</feature>
<dbReference type="GO" id="GO:0016829">
    <property type="term" value="F:lyase activity"/>
    <property type="evidence" value="ECO:0007669"/>
    <property type="project" value="UniProtKB-KW"/>
</dbReference>
<evidence type="ECO:0000256" key="5">
    <source>
        <dbReference type="SAM" id="MobiDB-lite"/>
    </source>
</evidence>
<feature type="region of interest" description="Disordered" evidence="5">
    <location>
        <begin position="352"/>
        <end position="378"/>
    </location>
</feature>
<reference evidence="8 9" key="1">
    <citation type="submission" date="2020-01" db="EMBL/GenBank/DDBJ databases">
        <title>Pseudarthrobacter psychrotolerans sp. nov., isolated from antarctic soil.</title>
        <authorList>
            <person name="Shin Y."/>
            <person name="Park W."/>
        </authorList>
    </citation>
    <scope>NUCLEOTIDE SEQUENCE [LARGE SCALE GENOMIC DNA]</scope>
    <source>
        <strain evidence="8 9">YJ56</strain>
    </source>
</reference>
<protein>
    <recommendedName>
        <fullName evidence="10">Heparinase II/III-like protein</fullName>
    </recommendedName>
</protein>
<keyword evidence="4" id="KW-0456">Lyase</keyword>
<dbReference type="GO" id="GO:0042597">
    <property type="term" value="C:periplasmic space"/>
    <property type="evidence" value="ECO:0007669"/>
    <property type="project" value="UniProtKB-SubCell"/>
</dbReference>
<feature type="compositionally biased region" description="Low complexity" evidence="5">
    <location>
        <begin position="363"/>
        <end position="378"/>
    </location>
</feature>
<evidence type="ECO:0000313" key="9">
    <source>
        <dbReference type="Proteomes" id="UP000464186"/>
    </source>
</evidence>
<dbReference type="Proteomes" id="UP000464186">
    <property type="component" value="Chromosome"/>
</dbReference>
<keyword evidence="9" id="KW-1185">Reference proteome</keyword>
<feature type="domain" description="Heparinase II/III-like C-terminal" evidence="6">
    <location>
        <begin position="382"/>
        <end position="513"/>
    </location>
</feature>
<dbReference type="Pfam" id="PF16889">
    <property type="entry name" value="Hepar_II_III_N"/>
    <property type="match status" value="1"/>
</dbReference>
<accession>A0A6P1NST4</accession>
<evidence type="ECO:0008006" key="10">
    <source>
        <dbReference type="Google" id="ProtNLM"/>
    </source>
</evidence>
<keyword evidence="2" id="KW-0732">Signal</keyword>
<dbReference type="Gene3D" id="2.70.98.70">
    <property type="match status" value="1"/>
</dbReference>
<evidence type="ECO:0000256" key="3">
    <source>
        <dbReference type="ARBA" id="ARBA00022764"/>
    </source>
</evidence>
<dbReference type="InterPro" id="IPR031680">
    <property type="entry name" value="Hepar_II_III_N"/>
</dbReference>
<gene>
    <name evidence="8" type="ORF">GU243_13585</name>
</gene>
<evidence type="ECO:0000256" key="2">
    <source>
        <dbReference type="ARBA" id="ARBA00022729"/>
    </source>
</evidence>
<evidence type="ECO:0000259" key="6">
    <source>
        <dbReference type="Pfam" id="PF07940"/>
    </source>
</evidence>
<evidence type="ECO:0000256" key="4">
    <source>
        <dbReference type="ARBA" id="ARBA00023239"/>
    </source>
</evidence>
<evidence type="ECO:0000259" key="7">
    <source>
        <dbReference type="Pfam" id="PF16889"/>
    </source>
</evidence>